<feature type="compositionally biased region" description="Acidic residues" evidence="1">
    <location>
        <begin position="121"/>
        <end position="134"/>
    </location>
</feature>
<gene>
    <name evidence="2" type="ORF">NKR23_g10921</name>
</gene>
<evidence type="ECO:0000313" key="3">
    <source>
        <dbReference type="Proteomes" id="UP001174694"/>
    </source>
</evidence>
<dbReference type="EMBL" id="JANBVO010000052">
    <property type="protein sequence ID" value="KAJ9133135.1"/>
    <property type="molecule type" value="Genomic_DNA"/>
</dbReference>
<evidence type="ECO:0000313" key="2">
    <source>
        <dbReference type="EMBL" id="KAJ9133135.1"/>
    </source>
</evidence>
<proteinExistence type="predicted"/>
<dbReference type="AlphaFoldDB" id="A0AA38VHG7"/>
<keyword evidence="3" id="KW-1185">Reference proteome</keyword>
<evidence type="ECO:0000256" key="1">
    <source>
        <dbReference type="SAM" id="MobiDB-lite"/>
    </source>
</evidence>
<dbReference type="Proteomes" id="UP001174694">
    <property type="component" value="Unassembled WGS sequence"/>
</dbReference>
<feature type="region of interest" description="Disordered" evidence="1">
    <location>
        <begin position="1"/>
        <end position="22"/>
    </location>
</feature>
<accession>A0AA38VHG7</accession>
<reference evidence="2" key="1">
    <citation type="submission" date="2022-07" db="EMBL/GenBank/DDBJ databases">
        <title>Fungi with potential for degradation of polypropylene.</title>
        <authorList>
            <person name="Gostincar C."/>
        </authorList>
    </citation>
    <scope>NUCLEOTIDE SEQUENCE</scope>
    <source>
        <strain evidence="2">EXF-13308</strain>
    </source>
</reference>
<comment type="caution">
    <text evidence="2">The sequence shown here is derived from an EMBL/GenBank/DDBJ whole genome shotgun (WGS) entry which is preliminary data.</text>
</comment>
<sequence>MASQHAPSPAKDQAPQHSASTCTTLEGDETITAAISKAVDESIAYWKLRVGRDPQIIKGGGINPNTLRELLMDRFHGEFLVFVSPPSRFLFLLVSPAPDAGGAVGETWAVYPRGGSRDTESAEADIDDGDGILQ</sequence>
<feature type="region of interest" description="Disordered" evidence="1">
    <location>
        <begin position="112"/>
        <end position="134"/>
    </location>
</feature>
<name>A0AA38VHG7_9PEZI</name>
<protein>
    <submittedName>
        <fullName evidence="2">Uncharacterized protein</fullName>
    </submittedName>
</protein>
<organism evidence="2 3">
    <name type="scientific">Pleurostoma richardsiae</name>
    <dbReference type="NCBI Taxonomy" id="41990"/>
    <lineage>
        <taxon>Eukaryota</taxon>
        <taxon>Fungi</taxon>
        <taxon>Dikarya</taxon>
        <taxon>Ascomycota</taxon>
        <taxon>Pezizomycotina</taxon>
        <taxon>Sordariomycetes</taxon>
        <taxon>Sordariomycetidae</taxon>
        <taxon>Calosphaeriales</taxon>
        <taxon>Pleurostomataceae</taxon>
        <taxon>Pleurostoma</taxon>
    </lineage>
</organism>